<dbReference type="InterPro" id="IPR003032">
    <property type="entry name" value="Ryanodine_rcpt"/>
</dbReference>
<dbReference type="Gene3D" id="6.20.350.10">
    <property type="match status" value="1"/>
</dbReference>
<evidence type="ECO:0000259" key="1">
    <source>
        <dbReference type="Pfam" id="PF00004"/>
    </source>
</evidence>
<protein>
    <submittedName>
        <fullName evidence="3">ATPase family protein associated with various cellular activities (AAA)</fullName>
    </submittedName>
</protein>
<dbReference type="Gene3D" id="3.40.50.300">
    <property type="entry name" value="P-loop containing nucleotide triphosphate hydrolases"/>
    <property type="match status" value="1"/>
</dbReference>
<gene>
    <name evidence="3" type="ORF">FBY41_0624</name>
</gene>
<proteinExistence type="predicted"/>
<sequence length="915" mass="98721">MGNPHGEPQARPQTVVVAGDVVIEHRIYEGVRTRPHTHAEQGTRIEQEAGGATLLHDLLRSVETASPQPFSTELAMGATPQPRLVGSYSLLTPCPAAPGGKGFVWRVTRDLGYGDSLEPNTRYAVSPRREAMPASVVVVDDGALGFRHSTNRLAWPEELREGATSGVEWVVLKTCTPLAQGDLWQRLSHEFGDRLVVVTSASDLRQEEVGITEGLSWEHTAQDLLQELTLNQSISDLTRARHLVITLGTDGALWLSRTADGSARCRLVFDPGGLEGAWARRVHGQVWGGMSCLVAGVVAELTGCSPTTAGVQRAADEVGPDIGAGIVRGLSAARHLLAVGYGPATDTASEDATTPTFPPAAVVADLLDPSFRYRVADVPTSVASIGRSKAWTIASGDQAVAGGRPLYGLARRVALFGPRALVGEVPYAVFGKLTAVDRVEIESLRGLERLVKSYEDDPHPSKPLSIAVFGPPGSGKSFGVKQIAKTVLGDKVPILEFNLSQYSDPAELVGALHQVRDKVLGGTTPVVFWDEFDSREYLWLQYLLAPMQDGAFQEGQITHPIGKCVFVFAGGTSHDFANFSPREESSSRVAGVAARSGLTRQEKFRLAKGPDFVSRLSGYLNVAGPNRRQRYDALIGSWVDDDAPPDISFPVRRALLMRATGGFVGAAENAEMDIDSGLLSAFLEIGRYEHGARSLETIMKLTRSGGQAGIRRSALPPEDQLSLHVDADEFMGLVDLDLPFKMHSEELAPAVHGFYRQAVEGESVPYDVAFEALPDGAKADNVAAAARIPRVLALVGLVIVSQDHPSTAQEDLVARLIESNIELLAEAEHDGWMEQKYRDGWSHGSTRDDDAKTHPCLVRYAILSEQDKDKDRGAVRHYPDIVTSSGHKIVEAGCATMTPAQRANTALPQHRPARR</sequence>
<dbReference type="RefSeq" id="WP_185748863.1">
    <property type="nucleotide sequence ID" value="NZ_VFPM01000001.1"/>
</dbReference>
<dbReference type="Pfam" id="PF00004">
    <property type="entry name" value="AAA"/>
    <property type="match status" value="1"/>
</dbReference>
<comment type="caution">
    <text evidence="3">The sequence shown here is derived from an EMBL/GenBank/DDBJ whole genome shotgun (WGS) entry which is preliminary data.</text>
</comment>
<evidence type="ECO:0000313" key="3">
    <source>
        <dbReference type="EMBL" id="TQM64258.1"/>
    </source>
</evidence>
<dbReference type="GO" id="GO:0016887">
    <property type="term" value="F:ATP hydrolysis activity"/>
    <property type="evidence" value="ECO:0007669"/>
    <property type="project" value="InterPro"/>
</dbReference>
<dbReference type="AlphaFoldDB" id="A0A543I0Z8"/>
<dbReference type="SUPFAM" id="SSF52540">
    <property type="entry name" value="P-loop containing nucleoside triphosphate hydrolases"/>
    <property type="match status" value="1"/>
</dbReference>
<name>A0A543I0Z8_9MICO</name>
<dbReference type="InterPro" id="IPR003959">
    <property type="entry name" value="ATPase_AAA_core"/>
</dbReference>
<dbReference type="InterPro" id="IPR027417">
    <property type="entry name" value="P-loop_NTPase"/>
</dbReference>
<dbReference type="EMBL" id="VFPM01000001">
    <property type="protein sequence ID" value="TQM64258.1"/>
    <property type="molecule type" value="Genomic_DNA"/>
</dbReference>
<dbReference type="GO" id="GO:0005524">
    <property type="term" value="F:ATP binding"/>
    <property type="evidence" value="ECO:0007669"/>
    <property type="project" value="InterPro"/>
</dbReference>
<evidence type="ECO:0000313" key="4">
    <source>
        <dbReference type="Proteomes" id="UP000316747"/>
    </source>
</evidence>
<evidence type="ECO:0000259" key="2">
    <source>
        <dbReference type="Pfam" id="PF02026"/>
    </source>
</evidence>
<dbReference type="Pfam" id="PF02026">
    <property type="entry name" value="RyR"/>
    <property type="match status" value="1"/>
</dbReference>
<keyword evidence="4" id="KW-1185">Reference proteome</keyword>
<accession>A0A543I0Z8</accession>
<feature type="domain" description="ATPase AAA-type core" evidence="1">
    <location>
        <begin position="468"/>
        <end position="534"/>
    </location>
</feature>
<organism evidence="3 4">
    <name type="scientific">Humibacillus xanthopallidus</name>
    <dbReference type="NCBI Taxonomy" id="412689"/>
    <lineage>
        <taxon>Bacteria</taxon>
        <taxon>Bacillati</taxon>
        <taxon>Actinomycetota</taxon>
        <taxon>Actinomycetes</taxon>
        <taxon>Micrococcales</taxon>
        <taxon>Intrasporangiaceae</taxon>
        <taxon>Humibacillus</taxon>
    </lineage>
</organism>
<reference evidence="3 4" key="1">
    <citation type="submission" date="2019-06" db="EMBL/GenBank/DDBJ databases">
        <title>Genome sequencing of plant associated microbes to promote plant fitness in Sorghum bicolor and Oryza sativa.</title>
        <authorList>
            <person name="Coleman-Derr D."/>
        </authorList>
    </citation>
    <scope>NUCLEOTIDE SEQUENCE [LARGE SCALE GENOMIC DNA]</scope>
    <source>
        <strain evidence="3 4">KV-663</strain>
    </source>
</reference>
<feature type="domain" description="Ryanodine receptor Ryr" evidence="2">
    <location>
        <begin position="817"/>
        <end position="886"/>
    </location>
</feature>
<dbReference type="Proteomes" id="UP000316747">
    <property type="component" value="Unassembled WGS sequence"/>
</dbReference>